<dbReference type="PANTHER" id="PTHR35802:SF1">
    <property type="entry name" value="PROTEASE SYNTHASE AND SPORULATION PROTEIN PAI 2"/>
    <property type="match status" value="1"/>
</dbReference>
<dbReference type="Pfam" id="PF04299">
    <property type="entry name" value="FMN_bind_2"/>
    <property type="match status" value="1"/>
</dbReference>
<accession>A0ABP8A662</accession>
<organism evidence="1 2">
    <name type="scientific">Gryllotalpicola koreensis</name>
    <dbReference type="NCBI Taxonomy" id="993086"/>
    <lineage>
        <taxon>Bacteria</taxon>
        <taxon>Bacillati</taxon>
        <taxon>Actinomycetota</taxon>
        <taxon>Actinomycetes</taxon>
        <taxon>Micrococcales</taxon>
        <taxon>Microbacteriaceae</taxon>
        <taxon>Gryllotalpicola</taxon>
    </lineage>
</organism>
<dbReference type="EMBL" id="BAABBW010000005">
    <property type="protein sequence ID" value="GAA4178698.1"/>
    <property type="molecule type" value="Genomic_DNA"/>
</dbReference>
<dbReference type="PANTHER" id="PTHR35802">
    <property type="entry name" value="PROTEASE SYNTHASE AND SPORULATION PROTEIN PAI 2"/>
    <property type="match status" value="1"/>
</dbReference>
<evidence type="ECO:0000313" key="1">
    <source>
        <dbReference type="EMBL" id="GAA4178698.1"/>
    </source>
</evidence>
<gene>
    <name evidence="1" type="ORF">GCM10022287_29480</name>
</gene>
<evidence type="ECO:0000313" key="2">
    <source>
        <dbReference type="Proteomes" id="UP001501079"/>
    </source>
</evidence>
<dbReference type="Gene3D" id="2.30.110.10">
    <property type="entry name" value="Electron Transport, Fmn-binding Protein, Chain A"/>
    <property type="match status" value="1"/>
</dbReference>
<keyword evidence="2" id="KW-1185">Reference proteome</keyword>
<dbReference type="InterPro" id="IPR012349">
    <property type="entry name" value="Split_barrel_FMN-bd"/>
</dbReference>
<sequence>MYTPRFNQVDDEAEIRRMVAEARVAWLVTAAPDGVPQASLLPIIWRPGDGGRGENGTVIAHLARANRHWRAITNGAPALLIVTGPDAYIHPGWYAAKAEAGKVVPTWNYSAVHLSGPITVHDDPEWLRAAVTELTELHESGRSDAWAVTDAPPEYLDMQLSGIVGIEVAVEKVEGKAKLSQNRSEADRRGVVAGLATEPFPGAEAVAAAMTSGLSDPRG</sequence>
<protein>
    <submittedName>
        <fullName evidence="1">FMN-binding negative transcriptional regulator</fullName>
    </submittedName>
</protein>
<dbReference type="PIRSF" id="PIRSF010372">
    <property type="entry name" value="PaiB"/>
    <property type="match status" value="1"/>
</dbReference>
<dbReference type="InterPro" id="IPR007396">
    <property type="entry name" value="TR_PAI2-type"/>
</dbReference>
<dbReference type="Proteomes" id="UP001501079">
    <property type="component" value="Unassembled WGS sequence"/>
</dbReference>
<proteinExistence type="predicted"/>
<dbReference type="SUPFAM" id="SSF50475">
    <property type="entry name" value="FMN-binding split barrel"/>
    <property type="match status" value="1"/>
</dbReference>
<dbReference type="RefSeq" id="WP_344755776.1">
    <property type="nucleotide sequence ID" value="NZ_BAABBW010000005.1"/>
</dbReference>
<reference evidence="2" key="1">
    <citation type="journal article" date="2019" name="Int. J. Syst. Evol. Microbiol.">
        <title>The Global Catalogue of Microorganisms (GCM) 10K type strain sequencing project: providing services to taxonomists for standard genome sequencing and annotation.</title>
        <authorList>
            <consortium name="The Broad Institute Genomics Platform"/>
            <consortium name="The Broad Institute Genome Sequencing Center for Infectious Disease"/>
            <person name="Wu L."/>
            <person name="Ma J."/>
        </authorList>
    </citation>
    <scope>NUCLEOTIDE SEQUENCE [LARGE SCALE GENOMIC DNA]</scope>
    <source>
        <strain evidence="2">JCM 17591</strain>
    </source>
</reference>
<name>A0ABP8A662_9MICO</name>
<comment type="caution">
    <text evidence="1">The sequence shown here is derived from an EMBL/GenBank/DDBJ whole genome shotgun (WGS) entry which is preliminary data.</text>
</comment>